<dbReference type="Proteomes" id="UP000183407">
    <property type="component" value="Unassembled WGS sequence"/>
</dbReference>
<dbReference type="OrthoDB" id="346004at2"/>
<name>A0A1H4WTQ1_RHOJO</name>
<evidence type="ECO:0000256" key="6">
    <source>
        <dbReference type="ARBA" id="ARBA00023136"/>
    </source>
</evidence>
<protein>
    <submittedName>
        <fullName evidence="8">Putative oxidoreductase</fullName>
    </submittedName>
</protein>
<accession>A0A1H4WTQ1</accession>
<dbReference type="Pfam" id="PF07681">
    <property type="entry name" value="DoxX"/>
    <property type="match status" value="1"/>
</dbReference>
<dbReference type="InterPro" id="IPR032808">
    <property type="entry name" value="DoxX"/>
</dbReference>
<dbReference type="EMBL" id="FNTL01000004">
    <property type="protein sequence ID" value="SEC96108.1"/>
    <property type="molecule type" value="Genomic_DNA"/>
</dbReference>
<organism evidence="8 9">
    <name type="scientific">Rhodococcus jostii</name>
    <dbReference type="NCBI Taxonomy" id="132919"/>
    <lineage>
        <taxon>Bacteria</taxon>
        <taxon>Bacillati</taxon>
        <taxon>Actinomycetota</taxon>
        <taxon>Actinomycetes</taxon>
        <taxon>Mycobacteriales</taxon>
        <taxon>Nocardiaceae</taxon>
        <taxon>Rhodococcus</taxon>
    </lineage>
</organism>
<feature type="transmembrane region" description="Helical" evidence="7">
    <location>
        <begin position="60"/>
        <end position="90"/>
    </location>
</feature>
<dbReference type="InterPro" id="IPR051907">
    <property type="entry name" value="DoxX-like_oxidoreductase"/>
</dbReference>
<evidence type="ECO:0000256" key="2">
    <source>
        <dbReference type="ARBA" id="ARBA00006679"/>
    </source>
</evidence>
<evidence type="ECO:0000256" key="4">
    <source>
        <dbReference type="ARBA" id="ARBA00022692"/>
    </source>
</evidence>
<comment type="subcellular location">
    <subcellularLocation>
        <location evidence="1">Cell membrane</location>
        <topology evidence="1">Multi-pass membrane protein</topology>
    </subcellularLocation>
</comment>
<evidence type="ECO:0000313" key="9">
    <source>
        <dbReference type="Proteomes" id="UP000183407"/>
    </source>
</evidence>
<reference evidence="9" key="1">
    <citation type="submission" date="2016-10" db="EMBL/GenBank/DDBJ databases">
        <authorList>
            <person name="Varghese N."/>
        </authorList>
    </citation>
    <scope>NUCLEOTIDE SEQUENCE [LARGE SCALE GENOMIC DNA]</scope>
    <source>
        <strain evidence="9">DSM 44719</strain>
    </source>
</reference>
<keyword evidence="5 7" id="KW-1133">Transmembrane helix</keyword>
<sequence length="170" mass="17571">MSSFDFAVLLLRLCLGVTMAAHGYHKIFLGGRLAGNARWFEGLGMRPGLLHARVAAGAEIAAGIALAVGLFTSLAAAAFVALMLVAAWTVHRTKGFYVMTSGWEYTFVIAVAAVCVAMLGAGRISIDQAVFGGNPADGWAGLLVAAGLGILGGVGQLLLFYRPSTIETVA</sequence>
<evidence type="ECO:0000256" key="7">
    <source>
        <dbReference type="SAM" id="Phobius"/>
    </source>
</evidence>
<evidence type="ECO:0000256" key="3">
    <source>
        <dbReference type="ARBA" id="ARBA00022475"/>
    </source>
</evidence>
<keyword evidence="3" id="KW-1003">Cell membrane</keyword>
<dbReference type="AlphaFoldDB" id="A0A1H4WTQ1"/>
<evidence type="ECO:0000256" key="5">
    <source>
        <dbReference type="ARBA" id="ARBA00022989"/>
    </source>
</evidence>
<keyword evidence="6 7" id="KW-0472">Membrane</keyword>
<evidence type="ECO:0000313" key="8">
    <source>
        <dbReference type="EMBL" id="SEC96108.1"/>
    </source>
</evidence>
<feature type="transmembrane region" description="Helical" evidence="7">
    <location>
        <begin position="138"/>
        <end position="161"/>
    </location>
</feature>
<keyword evidence="4 7" id="KW-0812">Transmembrane</keyword>
<evidence type="ECO:0000256" key="1">
    <source>
        <dbReference type="ARBA" id="ARBA00004651"/>
    </source>
</evidence>
<gene>
    <name evidence="8" type="ORF">SAMN04490220_3060</name>
</gene>
<comment type="similarity">
    <text evidence="2">Belongs to the DoxX family.</text>
</comment>
<dbReference type="RefSeq" id="WP_073360755.1">
    <property type="nucleotide sequence ID" value="NZ_FNTL01000004.1"/>
</dbReference>
<dbReference type="GO" id="GO:0005886">
    <property type="term" value="C:plasma membrane"/>
    <property type="evidence" value="ECO:0007669"/>
    <property type="project" value="UniProtKB-SubCell"/>
</dbReference>
<feature type="transmembrane region" description="Helical" evidence="7">
    <location>
        <begin position="102"/>
        <end position="126"/>
    </location>
</feature>
<dbReference type="PANTHER" id="PTHR33452:SF1">
    <property type="entry name" value="INNER MEMBRANE PROTEIN YPHA-RELATED"/>
    <property type="match status" value="1"/>
</dbReference>
<dbReference type="PANTHER" id="PTHR33452">
    <property type="entry name" value="OXIDOREDUCTASE CATD-RELATED"/>
    <property type="match status" value="1"/>
</dbReference>
<proteinExistence type="inferred from homology"/>